<proteinExistence type="predicted"/>
<sequence length="127" mass="13834">MYRLFCKEDTIADVNTDKTCKEPLTKTTANLSSSSPGSGMGSLRGMLCALKSVWLESMLPAFPMMRGEGHLHTSLLATGITKPPTHSCLSSSAPPHRVQQSQPQQQQPQHRWGQIQGNNRSKAPSST</sequence>
<reference evidence="2" key="1">
    <citation type="thesis" date="2020" institute="ProQuest LLC" country="789 East Eisenhower Parkway, Ann Arbor, MI, USA">
        <title>Comparative Genomics and Chromosome Evolution.</title>
        <authorList>
            <person name="Mudd A.B."/>
        </authorList>
    </citation>
    <scope>NUCLEOTIDE SEQUENCE</scope>
    <source>
        <strain evidence="2">237g6f4</strain>
        <tissue evidence="2">Blood</tissue>
    </source>
</reference>
<feature type="compositionally biased region" description="Low complexity" evidence="1">
    <location>
        <begin position="99"/>
        <end position="109"/>
    </location>
</feature>
<dbReference type="Proteomes" id="UP000824782">
    <property type="component" value="Unassembled WGS sequence"/>
</dbReference>
<feature type="region of interest" description="Disordered" evidence="1">
    <location>
        <begin position="75"/>
        <end position="127"/>
    </location>
</feature>
<evidence type="ECO:0000256" key="1">
    <source>
        <dbReference type="SAM" id="MobiDB-lite"/>
    </source>
</evidence>
<accession>A0AAV6ZC57</accession>
<protein>
    <submittedName>
        <fullName evidence="2">Uncharacterized protein</fullName>
    </submittedName>
</protein>
<dbReference type="AlphaFoldDB" id="A0AAV6ZC57"/>
<keyword evidence="3" id="KW-1185">Reference proteome</keyword>
<name>A0AAV6ZC57_ENGPU</name>
<organism evidence="2 3">
    <name type="scientific">Engystomops pustulosus</name>
    <name type="common">Tungara frog</name>
    <name type="synonym">Physalaemus pustulosus</name>
    <dbReference type="NCBI Taxonomy" id="76066"/>
    <lineage>
        <taxon>Eukaryota</taxon>
        <taxon>Metazoa</taxon>
        <taxon>Chordata</taxon>
        <taxon>Craniata</taxon>
        <taxon>Vertebrata</taxon>
        <taxon>Euteleostomi</taxon>
        <taxon>Amphibia</taxon>
        <taxon>Batrachia</taxon>
        <taxon>Anura</taxon>
        <taxon>Neobatrachia</taxon>
        <taxon>Hyloidea</taxon>
        <taxon>Leptodactylidae</taxon>
        <taxon>Leiuperinae</taxon>
        <taxon>Engystomops</taxon>
    </lineage>
</organism>
<evidence type="ECO:0000313" key="2">
    <source>
        <dbReference type="EMBL" id="KAG8546596.1"/>
    </source>
</evidence>
<comment type="caution">
    <text evidence="2">The sequence shown here is derived from an EMBL/GenBank/DDBJ whole genome shotgun (WGS) entry which is preliminary data.</text>
</comment>
<feature type="compositionally biased region" description="Polar residues" evidence="1">
    <location>
        <begin position="115"/>
        <end position="127"/>
    </location>
</feature>
<evidence type="ECO:0000313" key="3">
    <source>
        <dbReference type="Proteomes" id="UP000824782"/>
    </source>
</evidence>
<gene>
    <name evidence="2" type="ORF">GDO81_018542</name>
</gene>
<dbReference type="EMBL" id="WNYA01001017">
    <property type="protein sequence ID" value="KAG8546596.1"/>
    <property type="molecule type" value="Genomic_DNA"/>
</dbReference>